<keyword evidence="4 9" id="KW-0238">DNA-binding</keyword>
<dbReference type="CDD" id="cd00086">
    <property type="entry name" value="homeodomain"/>
    <property type="match status" value="1"/>
</dbReference>
<keyword evidence="3" id="KW-0805">Transcription regulation</keyword>
<dbReference type="InterPro" id="IPR006899">
    <property type="entry name" value="HNF-1_N"/>
</dbReference>
<evidence type="ECO:0000256" key="9">
    <source>
        <dbReference type="PROSITE-ProRule" id="PRU00108"/>
    </source>
</evidence>
<dbReference type="InterPro" id="IPR006898">
    <property type="entry name" value="HNF1a_C"/>
</dbReference>
<dbReference type="InterPro" id="IPR010982">
    <property type="entry name" value="Lambda_DNA-bd_dom_sf"/>
</dbReference>
<evidence type="ECO:0000259" key="11">
    <source>
        <dbReference type="PROSITE" id="PS50071"/>
    </source>
</evidence>
<dbReference type="Pfam" id="PF04813">
    <property type="entry name" value="HNF-1A_C"/>
    <property type="match status" value="1"/>
</dbReference>
<dbReference type="PROSITE" id="PS50071">
    <property type="entry name" value="HOMEOBOX_2"/>
    <property type="match status" value="1"/>
</dbReference>
<dbReference type="GO" id="GO:0001889">
    <property type="term" value="P:liver development"/>
    <property type="evidence" value="ECO:0007669"/>
    <property type="project" value="InterPro"/>
</dbReference>
<proteinExistence type="inferred from homology"/>
<dbReference type="PROSITE" id="PS51936">
    <property type="entry name" value="POU_4"/>
    <property type="match status" value="1"/>
</dbReference>
<dbReference type="GO" id="GO:0000981">
    <property type="term" value="F:DNA-binding transcription factor activity, RNA polymerase II-specific"/>
    <property type="evidence" value="ECO:0007669"/>
    <property type="project" value="TreeGrafter"/>
</dbReference>
<dbReference type="GO" id="GO:0045893">
    <property type="term" value="P:positive regulation of DNA-templated transcription"/>
    <property type="evidence" value="ECO:0007669"/>
    <property type="project" value="InterPro"/>
</dbReference>
<dbReference type="PROSITE" id="PS51937">
    <property type="entry name" value="HNF_P1"/>
    <property type="match status" value="1"/>
</dbReference>
<keyword evidence="5 9" id="KW-0371">Homeobox</keyword>
<dbReference type="SMART" id="SM00389">
    <property type="entry name" value="HOX"/>
    <property type="match status" value="1"/>
</dbReference>
<dbReference type="GO" id="GO:0030073">
    <property type="term" value="P:insulin secretion"/>
    <property type="evidence" value="ECO:0007669"/>
    <property type="project" value="InterPro"/>
</dbReference>
<feature type="compositionally biased region" description="Polar residues" evidence="10">
    <location>
        <begin position="284"/>
        <end position="296"/>
    </location>
</feature>
<feature type="compositionally biased region" description="Polar residues" evidence="10">
    <location>
        <begin position="569"/>
        <end position="587"/>
    </location>
</feature>
<keyword evidence="6" id="KW-0010">Activator</keyword>
<evidence type="ECO:0000256" key="3">
    <source>
        <dbReference type="ARBA" id="ARBA00023015"/>
    </source>
</evidence>
<organism evidence="14 15">
    <name type="scientific">Pelobates cultripes</name>
    <name type="common">Western spadefoot toad</name>
    <dbReference type="NCBI Taxonomy" id="61616"/>
    <lineage>
        <taxon>Eukaryota</taxon>
        <taxon>Metazoa</taxon>
        <taxon>Chordata</taxon>
        <taxon>Craniata</taxon>
        <taxon>Vertebrata</taxon>
        <taxon>Euteleostomi</taxon>
        <taxon>Amphibia</taxon>
        <taxon>Batrachia</taxon>
        <taxon>Anura</taxon>
        <taxon>Pelobatoidea</taxon>
        <taxon>Pelobatidae</taxon>
        <taxon>Pelobates</taxon>
    </lineage>
</organism>
<dbReference type="GO" id="GO:0000978">
    <property type="term" value="F:RNA polymerase II cis-regulatory region sequence-specific DNA binding"/>
    <property type="evidence" value="ECO:0007669"/>
    <property type="project" value="TreeGrafter"/>
</dbReference>
<accession>A0AAD1WAM3</accession>
<keyword evidence="15" id="KW-1185">Reference proteome</keyword>
<comment type="similarity">
    <text evidence="2">Belongs to the HNF1 homeobox family.</text>
</comment>
<dbReference type="Gene3D" id="1.10.260.40">
    <property type="entry name" value="lambda repressor-like DNA-binding domains"/>
    <property type="match status" value="1"/>
</dbReference>
<sequence length="618" mass="67833">MASRLSYLQQELLSALLESGVTKEALTKALTDRENFSYPRDSLDEMSSLEDAEHCVQLPNGLGEPHISEDESSDDGGDFTPPIIKELERLSPEEAAHQKAVVERLLQEDPWHVAKLVKSYLQQHNIPQREVVDTTGLNQSHLSQHLNKGTPMKTQKRAALYTWYVGKQREIAKQFTHAGQGMLSDDVSCDEAPSKKMRRNRFKWGPASQHILFQAYERQKNPSKEEREALVEECNRAECLQRGVSPSQAQGLGSNLVTEVRVYNWFANRRKEEAFRHKLAMDTYNGQQNTPPSLSNHDLPPSKGHGLRYTHESSNERGGALLNNQSGMSPSGLEHSHSLMNNDSKLIPSTGGSLPPVSTLTALHSLDHGQHTIGQTQNLIMASLPSVMTIGTETALGPAFNNTGSSTLVIGLTSQPQSVPVINSVGSSLTTLQPVQFSQQLHPSHQQPIVQQVQGHMAQNSFMATMAQLQSPHGLKAFNFKGLEEVKIQSYQDLYEQALYGHKPDVAQYASAGFFPQTMVITDTSNLGTLTSLTPTKQIFPLQSTAQGDSQGSQLQSQDSSILQLSSSHRLTSSPAVSSASMAHYQNSSTPESHSHLLSPSHSSIDSFISTQMASSSQ</sequence>
<gene>
    <name evidence="14" type="ORF">PECUL_23A048065</name>
</gene>
<feature type="domain" description="POU-specific atypical" evidence="12">
    <location>
        <begin position="85"/>
        <end position="180"/>
    </location>
</feature>
<feature type="compositionally biased region" description="Low complexity" evidence="10">
    <location>
        <begin position="588"/>
        <end position="602"/>
    </location>
</feature>
<evidence type="ECO:0000313" key="15">
    <source>
        <dbReference type="Proteomes" id="UP001295444"/>
    </source>
</evidence>
<dbReference type="InterPro" id="IPR044866">
    <property type="entry name" value="HNF_P1"/>
</dbReference>
<feature type="DNA-binding region" description="Homeobox" evidence="9">
    <location>
        <begin position="197"/>
        <end position="277"/>
    </location>
</feature>
<evidence type="ECO:0000259" key="13">
    <source>
        <dbReference type="PROSITE" id="PS51937"/>
    </source>
</evidence>
<dbReference type="SUPFAM" id="SSF47413">
    <property type="entry name" value="lambda repressor-like DNA-binding domains"/>
    <property type="match status" value="1"/>
</dbReference>
<dbReference type="Pfam" id="PF04814">
    <property type="entry name" value="HNF-1_N"/>
    <property type="match status" value="1"/>
</dbReference>
<evidence type="ECO:0000256" key="4">
    <source>
        <dbReference type="ARBA" id="ARBA00023125"/>
    </source>
</evidence>
<dbReference type="Gene3D" id="1.10.10.60">
    <property type="entry name" value="Homeodomain-like"/>
    <property type="match status" value="1"/>
</dbReference>
<dbReference type="InterPro" id="IPR009057">
    <property type="entry name" value="Homeodomain-like_sf"/>
</dbReference>
<evidence type="ECO:0000256" key="10">
    <source>
        <dbReference type="SAM" id="MobiDB-lite"/>
    </source>
</evidence>
<keyword evidence="8 9" id="KW-0539">Nucleus</keyword>
<evidence type="ECO:0000256" key="6">
    <source>
        <dbReference type="ARBA" id="ARBA00023159"/>
    </source>
</evidence>
<dbReference type="GO" id="GO:0005634">
    <property type="term" value="C:nucleus"/>
    <property type="evidence" value="ECO:0007669"/>
    <property type="project" value="UniProtKB-SubCell"/>
</dbReference>
<dbReference type="PANTHER" id="PTHR11568">
    <property type="entry name" value="HEPATOCYTE NUCLEAR FACTOR 1"/>
    <property type="match status" value="1"/>
</dbReference>
<name>A0AAD1WAM3_PELCU</name>
<dbReference type="SUPFAM" id="SSF100957">
    <property type="entry name" value="Dimerization cofactor of HNF-1 alpha"/>
    <property type="match status" value="1"/>
</dbReference>
<evidence type="ECO:0000256" key="2">
    <source>
        <dbReference type="ARBA" id="ARBA00009966"/>
    </source>
</evidence>
<comment type="subcellular location">
    <subcellularLocation>
        <location evidence="1 9">Nucleus</location>
    </subcellularLocation>
</comment>
<dbReference type="InterPro" id="IPR006897">
    <property type="entry name" value="HNF1b_C"/>
</dbReference>
<evidence type="ECO:0000256" key="5">
    <source>
        <dbReference type="ARBA" id="ARBA00023155"/>
    </source>
</evidence>
<keyword evidence="7" id="KW-0804">Transcription</keyword>
<dbReference type="AlphaFoldDB" id="A0AAD1WAM3"/>
<feature type="region of interest" description="Disordered" evidence="10">
    <location>
        <begin position="544"/>
        <end position="602"/>
    </location>
</feature>
<dbReference type="FunFam" id="1.10.260.40:FF:000009">
    <property type="entry name" value="Hepatocyte nuclear factor 1-beta"/>
    <property type="match status" value="1"/>
</dbReference>
<dbReference type="Pfam" id="PF04812">
    <property type="entry name" value="HNF-1B_C"/>
    <property type="match status" value="2"/>
</dbReference>
<dbReference type="InterPro" id="IPR044869">
    <property type="entry name" value="HNF-1_POU"/>
</dbReference>
<dbReference type="FunFam" id="1.10.10.60:FF:000043">
    <property type="entry name" value="Hepatocyte nuclear factor 1-beta"/>
    <property type="match status" value="1"/>
</dbReference>
<dbReference type="InterPro" id="IPR039066">
    <property type="entry name" value="HNF-1"/>
</dbReference>
<reference evidence="14" key="1">
    <citation type="submission" date="2022-03" db="EMBL/GenBank/DDBJ databases">
        <authorList>
            <person name="Alioto T."/>
            <person name="Alioto T."/>
            <person name="Gomez Garrido J."/>
        </authorList>
    </citation>
    <scope>NUCLEOTIDE SEQUENCE</scope>
</reference>
<dbReference type="InterPro" id="IPR023219">
    <property type="entry name" value="HNF1_dimer_N_dom_sf"/>
</dbReference>
<feature type="domain" description="HNF-p1" evidence="13">
    <location>
        <begin position="1"/>
        <end position="32"/>
    </location>
</feature>
<evidence type="ECO:0000256" key="7">
    <source>
        <dbReference type="ARBA" id="ARBA00023163"/>
    </source>
</evidence>
<evidence type="ECO:0000313" key="14">
    <source>
        <dbReference type="EMBL" id="CAH2295359.1"/>
    </source>
</evidence>
<dbReference type="GO" id="GO:0031016">
    <property type="term" value="P:pancreas development"/>
    <property type="evidence" value="ECO:0007669"/>
    <property type="project" value="InterPro"/>
</dbReference>
<feature type="region of interest" description="Disordered" evidence="10">
    <location>
        <begin position="58"/>
        <end position="80"/>
    </location>
</feature>
<evidence type="ECO:0000259" key="12">
    <source>
        <dbReference type="PROSITE" id="PS51936"/>
    </source>
</evidence>
<protein>
    <submittedName>
        <fullName evidence="14">Hepatocyte nuclear factor 1-alpha</fullName>
    </submittedName>
</protein>
<feature type="region of interest" description="Disordered" evidence="10">
    <location>
        <begin position="284"/>
        <end position="351"/>
    </location>
</feature>
<evidence type="ECO:0000256" key="8">
    <source>
        <dbReference type="ARBA" id="ARBA00023242"/>
    </source>
</evidence>
<dbReference type="EMBL" id="OW240916">
    <property type="protein sequence ID" value="CAH2295359.1"/>
    <property type="molecule type" value="Genomic_DNA"/>
</dbReference>
<dbReference type="SUPFAM" id="SSF46689">
    <property type="entry name" value="Homeodomain-like"/>
    <property type="match status" value="1"/>
</dbReference>
<dbReference type="InterPro" id="IPR001356">
    <property type="entry name" value="HD"/>
</dbReference>
<dbReference type="Proteomes" id="UP001295444">
    <property type="component" value="Chromosome 05"/>
</dbReference>
<feature type="domain" description="Homeobox" evidence="11">
    <location>
        <begin position="195"/>
        <end position="276"/>
    </location>
</feature>
<dbReference type="PANTHER" id="PTHR11568:SF4">
    <property type="entry name" value="HEPATOCYTE NUCLEAR FACTOR 1-ALPHA"/>
    <property type="match status" value="1"/>
</dbReference>
<evidence type="ECO:0000256" key="1">
    <source>
        <dbReference type="ARBA" id="ARBA00004123"/>
    </source>
</evidence>
<feature type="compositionally biased region" description="Low complexity" evidence="10">
    <location>
        <begin position="547"/>
        <end position="568"/>
    </location>
</feature>